<proteinExistence type="predicted"/>
<dbReference type="EMBL" id="QGKX02001347">
    <property type="protein sequence ID" value="KAF3524736.1"/>
    <property type="molecule type" value="Genomic_DNA"/>
</dbReference>
<protein>
    <submittedName>
        <fullName evidence="1">Uncharacterized protein</fullName>
    </submittedName>
</protein>
<organism evidence="1 2">
    <name type="scientific">Brassica cretica</name>
    <name type="common">Mustard</name>
    <dbReference type="NCBI Taxonomy" id="69181"/>
    <lineage>
        <taxon>Eukaryota</taxon>
        <taxon>Viridiplantae</taxon>
        <taxon>Streptophyta</taxon>
        <taxon>Embryophyta</taxon>
        <taxon>Tracheophyta</taxon>
        <taxon>Spermatophyta</taxon>
        <taxon>Magnoliopsida</taxon>
        <taxon>eudicotyledons</taxon>
        <taxon>Gunneridae</taxon>
        <taxon>Pentapetalae</taxon>
        <taxon>rosids</taxon>
        <taxon>malvids</taxon>
        <taxon>Brassicales</taxon>
        <taxon>Brassicaceae</taxon>
        <taxon>Brassiceae</taxon>
        <taxon>Brassica</taxon>
    </lineage>
</organism>
<sequence>MRASHPPAYGQRVCASARAGGLAFLEWSSRRPVGTSVARSCYLVEVALFRTCGEGSMKWSGLESVLGLWSDSYFPLSDLSGLRRGGAAAKGLVTAQFVGGNLRRICVLCLFGDGGGYLGFLRVGGIPVPIRRYQECFSFCWS</sequence>
<dbReference type="Proteomes" id="UP000712600">
    <property type="component" value="Unassembled WGS sequence"/>
</dbReference>
<dbReference type="AlphaFoldDB" id="A0A8S9Q234"/>
<evidence type="ECO:0000313" key="1">
    <source>
        <dbReference type="EMBL" id="KAF3524736.1"/>
    </source>
</evidence>
<evidence type="ECO:0000313" key="2">
    <source>
        <dbReference type="Proteomes" id="UP000712600"/>
    </source>
</evidence>
<name>A0A8S9Q234_BRACR</name>
<gene>
    <name evidence="1" type="ORF">F2Q69_00050237</name>
</gene>
<accession>A0A8S9Q234</accession>
<comment type="caution">
    <text evidence="1">The sequence shown here is derived from an EMBL/GenBank/DDBJ whole genome shotgun (WGS) entry which is preliminary data.</text>
</comment>
<reference evidence="1" key="1">
    <citation type="submission" date="2019-12" db="EMBL/GenBank/DDBJ databases">
        <title>Genome sequencing and annotation of Brassica cretica.</title>
        <authorList>
            <person name="Studholme D.J."/>
            <person name="Sarris P."/>
        </authorList>
    </citation>
    <scope>NUCLEOTIDE SEQUENCE</scope>
    <source>
        <strain evidence="1">PFS-109/04</strain>
        <tissue evidence="1">Leaf</tissue>
    </source>
</reference>